<dbReference type="PATRIC" id="fig|1029756.8.peg.265"/>
<dbReference type="EMBL" id="CP006912">
    <property type="protein sequence ID" value="AHB49820.1"/>
    <property type="molecule type" value="Genomic_DNA"/>
</dbReference>
<accession>V5SIE4</accession>
<proteinExistence type="predicted"/>
<dbReference type="HOGENOM" id="CLU_2617226_0_0_5"/>
<sequence>MDGLIARMRQPINVRDLANEEALRIMVRLGLRHPMTLAAAVKVVASEMRHGRMQEIEATARALHSKLLRRHDEPGTPQ</sequence>
<dbReference type="KEGG" id="hni:W911_01250"/>
<gene>
    <name evidence="1" type="ORF">W911_01250</name>
</gene>
<evidence type="ECO:0000313" key="1">
    <source>
        <dbReference type="EMBL" id="AHB49820.1"/>
    </source>
</evidence>
<dbReference type="AlphaFoldDB" id="V5SIE4"/>
<dbReference type="Proteomes" id="UP000018542">
    <property type="component" value="Chromosome"/>
</dbReference>
<keyword evidence="2" id="KW-1185">Reference proteome</keyword>
<organism evidence="1 2">
    <name type="scientific">Hyphomicrobium nitrativorans NL23</name>
    <dbReference type="NCBI Taxonomy" id="1029756"/>
    <lineage>
        <taxon>Bacteria</taxon>
        <taxon>Pseudomonadati</taxon>
        <taxon>Pseudomonadota</taxon>
        <taxon>Alphaproteobacteria</taxon>
        <taxon>Hyphomicrobiales</taxon>
        <taxon>Hyphomicrobiaceae</taxon>
        <taxon>Hyphomicrobium</taxon>
    </lineage>
</organism>
<reference evidence="1 2" key="1">
    <citation type="journal article" date="2014" name="Genome Announc.">
        <title>Complete Genome Sequence of Hyphomicrobium nitrativorans Strain NL23, a Denitrifying Bacterium Isolated from Biofilm of a Methanol-Fed Denitrification System Treating Seawater at the Montreal Biodome.</title>
        <authorList>
            <person name="Martineau C."/>
            <person name="Villeneuve C."/>
            <person name="Mauffrey F."/>
            <person name="Villemur R."/>
        </authorList>
    </citation>
    <scope>NUCLEOTIDE SEQUENCE [LARGE SCALE GENOMIC DNA]</scope>
    <source>
        <strain evidence="1">NL23</strain>
    </source>
</reference>
<evidence type="ECO:0000313" key="2">
    <source>
        <dbReference type="Proteomes" id="UP000018542"/>
    </source>
</evidence>
<name>V5SIE4_9HYPH</name>
<protein>
    <submittedName>
        <fullName evidence="1">Uncharacterized protein</fullName>
    </submittedName>
</protein>